<comment type="caution">
    <text evidence="1">The sequence shown here is derived from an EMBL/GenBank/DDBJ whole genome shotgun (WGS) entry which is preliminary data.</text>
</comment>
<gene>
    <name evidence="1" type="ORF">B0J13DRAFT_460020</name>
</gene>
<dbReference type="AlphaFoldDB" id="A0A9P9D991"/>
<dbReference type="EMBL" id="JAGMUU010000040">
    <property type="protein sequence ID" value="KAH7114939.1"/>
    <property type="molecule type" value="Genomic_DNA"/>
</dbReference>
<proteinExistence type="predicted"/>
<accession>A0A9P9D991</accession>
<keyword evidence="2" id="KW-1185">Reference proteome</keyword>
<sequence length="367" mass="40897">MDGNRINGLVARANIHNLAIHTFGLGLAHDPDSLVDLASRTKATYTYVKDWMALPECLMGGMQLVQRQLLPNVRLRLRLLHPSPAVFTSVEGAHLVTNRASGREKSVSLGNLGLHDERDIIVHMEIEPNIPHGDWYLGGRNSLTPANVEARHESDESANQGRHGNVLSLFQVEMTWADINNHHILACQPDPVVVRLSTCSNEHLNPPAMLFHFNMVQRQAELFTANLLSRALGWSSAGHFSEARLLLANAYQALQQLLGADSTVTSSPTCAVDKQPRVVAQANETVVWNGWFANQSAPLRFASSRRDRARLLNKRVVVALLAEIQDCWEWIEYPEVFHLDSRKRALQAIGILSFQRALGRQSPLEAM</sequence>
<organism evidence="1 2">
    <name type="scientific">Dactylonectria estremocensis</name>
    <dbReference type="NCBI Taxonomy" id="1079267"/>
    <lineage>
        <taxon>Eukaryota</taxon>
        <taxon>Fungi</taxon>
        <taxon>Dikarya</taxon>
        <taxon>Ascomycota</taxon>
        <taxon>Pezizomycotina</taxon>
        <taxon>Sordariomycetes</taxon>
        <taxon>Hypocreomycetidae</taxon>
        <taxon>Hypocreales</taxon>
        <taxon>Nectriaceae</taxon>
        <taxon>Dactylonectria</taxon>
    </lineage>
</organism>
<evidence type="ECO:0000313" key="1">
    <source>
        <dbReference type="EMBL" id="KAH7114939.1"/>
    </source>
</evidence>
<reference evidence="1" key="1">
    <citation type="journal article" date="2021" name="Nat. Commun.">
        <title>Genetic determinants of endophytism in the Arabidopsis root mycobiome.</title>
        <authorList>
            <person name="Mesny F."/>
            <person name="Miyauchi S."/>
            <person name="Thiergart T."/>
            <person name="Pickel B."/>
            <person name="Atanasova L."/>
            <person name="Karlsson M."/>
            <person name="Huettel B."/>
            <person name="Barry K.W."/>
            <person name="Haridas S."/>
            <person name="Chen C."/>
            <person name="Bauer D."/>
            <person name="Andreopoulos W."/>
            <person name="Pangilinan J."/>
            <person name="LaButti K."/>
            <person name="Riley R."/>
            <person name="Lipzen A."/>
            <person name="Clum A."/>
            <person name="Drula E."/>
            <person name="Henrissat B."/>
            <person name="Kohler A."/>
            <person name="Grigoriev I.V."/>
            <person name="Martin F.M."/>
            <person name="Hacquard S."/>
        </authorList>
    </citation>
    <scope>NUCLEOTIDE SEQUENCE</scope>
    <source>
        <strain evidence="1">MPI-CAGE-AT-0021</strain>
    </source>
</reference>
<name>A0A9P9D991_9HYPO</name>
<protein>
    <submittedName>
        <fullName evidence="1">Uncharacterized protein</fullName>
    </submittedName>
</protein>
<dbReference type="OrthoDB" id="299997at2759"/>
<evidence type="ECO:0000313" key="2">
    <source>
        <dbReference type="Proteomes" id="UP000717696"/>
    </source>
</evidence>
<dbReference type="Proteomes" id="UP000717696">
    <property type="component" value="Unassembled WGS sequence"/>
</dbReference>